<keyword evidence="3" id="KW-1185">Reference proteome</keyword>
<evidence type="ECO:0000313" key="2">
    <source>
        <dbReference type="EMBL" id="KAL0063439.1"/>
    </source>
</evidence>
<organism evidence="2 3">
    <name type="scientific">Marasmius tenuissimus</name>
    <dbReference type="NCBI Taxonomy" id="585030"/>
    <lineage>
        <taxon>Eukaryota</taxon>
        <taxon>Fungi</taxon>
        <taxon>Dikarya</taxon>
        <taxon>Basidiomycota</taxon>
        <taxon>Agaricomycotina</taxon>
        <taxon>Agaricomycetes</taxon>
        <taxon>Agaricomycetidae</taxon>
        <taxon>Agaricales</taxon>
        <taxon>Marasmiineae</taxon>
        <taxon>Marasmiaceae</taxon>
        <taxon>Marasmius</taxon>
    </lineage>
</organism>
<dbReference type="PANTHER" id="PTHR38167:SF1">
    <property type="entry name" value="C2H2-TYPE DOMAIN-CONTAINING PROTEIN"/>
    <property type="match status" value="1"/>
</dbReference>
<sequence length="213" mass="23703">MSAIDAVESEEQQHNEQPGKVPEGAEVIDLTALSDGPSDEDETESDGDSSDGEELVVDANSREELRVALRTVPAARLQEIIMALVMQIPAVERAMTKEFVGPKAGALKRQREEEDVDGDGEQTERCVRCHEEYVAADEGECAIHPGQLKVNYEAFVDWDEEVHGPMESEETKREYPENYTWTCCKEDGVSTGCVKTKHEPAPGHNKRRRTDSE</sequence>
<comment type="caution">
    <text evidence="2">The sequence shown here is derived from an EMBL/GenBank/DDBJ whole genome shotgun (WGS) entry which is preliminary data.</text>
</comment>
<proteinExistence type="predicted"/>
<accession>A0ABR2ZQJ2</accession>
<feature type="region of interest" description="Disordered" evidence="1">
    <location>
        <begin position="1"/>
        <end position="59"/>
    </location>
</feature>
<feature type="compositionally biased region" description="Basic residues" evidence="1">
    <location>
        <begin position="204"/>
        <end position="213"/>
    </location>
</feature>
<feature type="compositionally biased region" description="Acidic residues" evidence="1">
    <location>
        <begin position="37"/>
        <end position="56"/>
    </location>
</feature>
<reference evidence="2 3" key="1">
    <citation type="submission" date="2024-05" db="EMBL/GenBank/DDBJ databases">
        <title>A draft genome resource for the thread blight pathogen Marasmius tenuissimus strain MS-2.</title>
        <authorList>
            <person name="Yulfo-Soto G.E."/>
            <person name="Baruah I.K."/>
            <person name="Amoako-Attah I."/>
            <person name="Bukari Y."/>
            <person name="Meinhardt L.W."/>
            <person name="Bailey B.A."/>
            <person name="Cohen S.P."/>
        </authorList>
    </citation>
    <scope>NUCLEOTIDE SEQUENCE [LARGE SCALE GENOMIC DNA]</scope>
    <source>
        <strain evidence="2 3">MS-2</strain>
    </source>
</reference>
<dbReference type="PANTHER" id="PTHR38167">
    <property type="entry name" value="C2H2-TYPE DOMAIN-CONTAINING PROTEIN"/>
    <property type="match status" value="1"/>
</dbReference>
<dbReference type="EMBL" id="JBBXMP010000081">
    <property type="protein sequence ID" value="KAL0063439.1"/>
    <property type="molecule type" value="Genomic_DNA"/>
</dbReference>
<dbReference type="Proteomes" id="UP001437256">
    <property type="component" value="Unassembled WGS sequence"/>
</dbReference>
<gene>
    <name evidence="2" type="ORF">AAF712_009643</name>
</gene>
<evidence type="ECO:0000256" key="1">
    <source>
        <dbReference type="SAM" id="MobiDB-lite"/>
    </source>
</evidence>
<feature type="region of interest" description="Disordered" evidence="1">
    <location>
        <begin position="190"/>
        <end position="213"/>
    </location>
</feature>
<evidence type="ECO:0000313" key="3">
    <source>
        <dbReference type="Proteomes" id="UP001437256"/>
    </source>
</evidence>
<protein>
    <submittedName>
        <fullName evidence="2">Uncharacterized protein</fullName>
    </submittedName>
</protein>
<name>A0ABR2ZQJ2_9AGAR</name>